<name>A0A067S3X6_GALM3</name>
<evidence type="ECO:0000259" key="2">
    <source>
        <dbReference type="Pfam" id="PF20149"/>
    </source>
</evidence>
<proteinExistence type="predicted"/>
<dbReference type="STRING" id="685588.A0A067S3X6"/>
<feature type="region of interest" description="Disordered" evidence="1">
    <location>
        <begin position="300"/>
        <end position="356"/>
    </location>
</feature>
<protein>
    <recommendedName>
        <fullName evidence="2">DUF6532 domain-containing protein</fullName>
    </recommendedName>
</protein>
<dbReference type="AlphaFoldDB" id="A0A067S3X6"/>
<evidence type="ECO:0000256" key="1">
    <source>
        <dbReference type="SAM" id="MobiDB-lite"/>
    </source>
</evidence>
<feature type="region of interest" description="Disordered" evidence="1">
    <location>
        <begin position="373"/>
        <end position="434"/>
    </location>
</feature>
<feature type="compositionally biased region" description="Polar residues" evidence="1">
    <location>
        <begin position="322"/>
        <end position="348"/>
    </location>
</feature>
<feature type="region of interest" description="Disordered" evidence="1">
    <location>
        <begin position="524"/>
        <end position="543"/>
    </location>
</feature>
<feature type="region of interest" description="Disordered" evidence="1">
    <location>
        <begin position="200"/>
        <end position="279"/>
    </location>
</feature>
<feature type="compositionally biased region" description="Low complexity" evidence="1">
    <location>
        <begin position="310"/>
        <end position="321"/>
    </location>
</feature>
<dbReference type="InterPro" id="IPR045341">
    <property type="entry name" value="DUF6532"/>
</dbReference>
<feature type="compositionally biased region" description="Polar residues" evidence="1">
    <location>
        <begin position="373"/>
        <end position="386"/>
    </location>
</feature>
<sequence length="1070" mass="114548">MAFYQLAIHVLEDDQEEVYYWQVNDNYEPAPGTDNNDRFSSVKQYFPLFFSCRIHQYTFLRVIKKKYSIGSCCQIIQGKFLTSTLSMADNNSRSGRSGRHPFAALPQEEQTPAAFNAGYNPAHVGLSPTRLALAAPIAAPAAHPAAAALGHGQQMFSEHTTLGYSGHPHSTGATSATLSYSGHLPSSGATFATLGYSGHPPSSGATSATLGYSGHPPSSGATSATLGYSGHPPSSGATSATLGYSGHPPSSGATSATLGYSGHPLSSGPASVDINTQGPGSALLGSTSAAFFGHGFQNTSDSLHSRTGPSSQQYVSTSSTSAAFSGHQNTLGSGFLHSQTGPSSQQYASTSLSTGSTASMGGGYENILVSSYSSTPADHTSTSSHSGIGPQSVGTGYENILVSGHSSTPASALPGWTGLPGQHDPSTSTSTASFSIGHGNIPGFSHPSGSVGHVFSSTALQNWNALHPPQYPSAFHQYQESSRYIPSPLPSISSRSIGSYPATEPGGAKRSNRKFIRHNPIAGKGKMKAATPSNPTTGAKPRANNLKKLPEEVQRIIKYARAYFISESLYQRHWFFQEGLEAFETLSSNALSIANNRLFDPLLPGPVVMDNWIRRYIHHSSAHQRGELKDLAVAGVQRVYLSGLTSNADVIRKVGELLGPDPHNPYMPLFARGDNFVDGSYGVWNHGFCCEILGKHLLDGEDAIGSVFPEKWGPSMLPVAASAGFTAIFCGLRHYEDGLPAKSLSFKRADYEPIFLRFFTAIDAALQTQPFLSGVYDFWWQSEWFKYKGNPAGNKFPALDLSPFNYDQAFYNAVMFLRQGLPHSESSAKLVNFKRSRSVALLRYEHPQVLPSERLPLPGSQGMFQHIRPYSEDKQIGRLRFVANCACPEEPVAGCHCAGVFERLAAAVGGQLNEKREVPGQLVPATSYLALHLPVPTAAGHSSRRVLGVGEHTCELRDAADSRWGGGVSLRLAGWRPRLRIGKMLEKGFLTTLGFAFSDVRVHDADISSSFLLRHGGGGHVTAALTSRRWDAGADYSGVVERKPENNGRRTSRVKPGFHDLNLCRGGADS</sequence>
<keyword evidence="4" id="KW-1185">Reference proteome</keyword>
<evidence type="ECO:0000313" key="3">
    <source>
        <dbReference type="EMBL" id="KDR65525.1"/>
    </source>
</evidence>
<accession>A0A067S3X6</accession>
<reference evidence="4" key="1">
    <citation type="journal article" date="2014" name="Proc. Natl. Acad. Sci. U.S.A.">
        <title>Extensive sampling of basidiomycete genomes demonstrates inadequacy of the white-rot/brown-rot paradigm for wood decay fungi.</title>
        <authorList>
            <person name="Riley R."/>
            <person name="Salamov A.A."/>
            <person name="Brown D.W."/>
            <person name="Nagy L.G."/>
            <person name="Floudas D."/>
            <person name="Held B.W."/>
            <person name="Levasseur A."/>
            <person name="Lombard V."/>
            <person name="Morin E."/>
            <person name="Otillar R."/>
            <person name="Lindquist E.A."/>
            <person name="Sun H."/>
            <person name="LaButti K.M."/>
            <person name="Schmutz J."/>
            <person name="Jabbour D."/>
            <person name="Luo H."/>
            <person name="Baker S.E."/>
            <person name="Pisabarro A.G."/>
            <person name="Walton J.D."/>
            <person name="Blanchette R.A."/>
            <person name="Henrissat B."/>
            <person name="Martin F."/>
            <person name="Cullen D."/>
            <person name="Hibbett D.S."/>
            <person name="Grigoriev I.V."/>
        </authorList>
    </citation>
    <scope>NUCLEOTIDE SEQUENCE [LARGE SCALE GENOMIC DNA]</scope>
    <source>
        <strain evidence="4">CBS 339.88</strain>
    </source>
</reference>
<dbReference type="Pfam" id="PF20149">
    <property type="entry name" value="DUF6532"/>
    <property type="match status" value="1"/>
</dbReference>
<dbReference type="Proteomes" id="UP000027222">
    <property type="component" value="Unassembled WGS sequence"/>
</dbReference>
<feature type="domain" description="DUF6532" evidence="2">
    <location>
        <begin position="601"/>
        <end position="762"/>
    </location>
</feature>
<organism evidence="3 4">
    <name type="scientific">Galerina marginata (strain CBS 339.88)</name>
    <dbReference type="NCBI Taxonomy" id="685588"/>
    <lineage>
        <taxon>Eukaryota</taxon>
        <taxon>Fungi</taxon>
        <taxon>Dikarya</taxon>
        <taxon>Basidiomycota</taxon>
        <taxon>Agaricomycotina</taxon>
        <taxon>Agaricomycetes</taxon>
        <taxon>Agaricomycetidae</taxon>
        <taxon>Agaricales</taxon>
        <taxon>Agaricineae</taxon>
        <taxon>Strophariaceae</taxon>
        <taxon>Galerina</taxon>
    </lineage>
</organism>
<dbReference type="HOGENOM" id="CLU_287703_0_0_1"/>
<feature type="compositionally biased region" description="Polar residues" evidence="1">
    <location>
        <begin position="300"/>
        <end position="309"/>
    </location>
</feature>
<evidence type="ECO:0000313" key="4">
    <source>
        <dbReference type="Proteomes" id="UP000027222"/>
    </source>
</evidence>
<feature type="compositionally biased region" description="Polar residues" evidence="1">
    <location>
        <begin position="424"/>
        <end position="434"/>
    </location>
</feature>
<gene>
    <name evidence="3" type="ORF">GALMADRAFT_1364553</name>
</gene>
<dbReference type="EMBL" id="KL142443">
    <property type="protein sequence ID" value="KDR65525.1"/>
    <property type="molecule type" value="Genomic_DNA"/>
</dbReference>